<comment type="caution">
    <text evidence="2">The sequence shown here is derived from an EMBL/GenBank/DDBJ whole genome shotgun (WGS) entry which is preliminary data.</text>
</comment>
<proteinExistence type="predicted"/>
<keyword evidence="3" id="KW-1185">Reference proteome</keyword>
<evidence type="ECO:0000256" key="1">
    <source>
        <dbReference type="SAM" id="MobiDB-lite"/>
    </source>
</evidence>
<name>S4MGS0_9ACTN</name>
<evidence type="ECO:0000313" key="2">
    <source>
        <dbReference type="EMBL" id="EPJ35696.1"/>
    </source>
</evidence>
<dbReference type="HOGENOM" id="CLU_2958615_0_0_11"/>
<gene>
    <name evidence="2" type="ORF">STAFG_7247</name>
</gene>
<evidence type="ECO:0000313" key="3">
    <source>
        <dbReference type="Proteomes" id="UP000015001"/>
    </source>
</evidence>
<accession>S4MGS0</accession>
<dbReference type="AlphaFoldDB" id="S4MGS0"/>
<dbReference type="Proteomes" id="UP000015001">
    <property type="component" value="Unassembled WGS sequence"/>
</dbReference>
<organism evidence="2 3">
    <name type="scientific">Streptomyces afghaniensis 772</name>
    <dbReference type="NCBI Taxonomy" id="1283301"/>
    <lineage>
        <taxon>Bacteria</taxon>
        <taxon>Bacillati</taxon>
        <taxon>Actinomycetota</taxon>
        <taxon>Actinomycetes</taxon>
        <taxon>Kitasatosporales</taxon>
        <taxon>Streptomycetaceae</taxon>
        <taxon>Streptomyces</taxon>
    </lineage>
</organism>
<dbReference type="PATRIC" id="fig|1283301.3.peg.7197"/>
<feature type="compositionally biased region" description="Basic and acidic residues" evidence="1">
    <location>
        <begin position="1"/>
        <end position="18"/>
    </location>
</feature>
<dbReference type="EMBL" id="AOPY01001616">
    <property type="protein sequence ID" value="EPJ35696.1"/>
    <property type="molecule type" value="Genomic_DNA"/>
</dbReference>
<reference evidence="2 3" key="1">
    <citation type="submission" date="2013-02" db="EMBL/GenBank/DDBJ databases">
        <title>Draft Genome Sequence of Streptomyces afghaniensis, Which Produces Compounds of the Julimycin B-Complex.</title>
        <authorList>
            <person name="Gruening B.A."/>
            <person name="Praeg A."/>
            <person name="Erxleben A."/>
            <person name="Guenther S."/>
            <person name="Fiedler H.-P."/>
            <person name="Goodfellow M."/>
            <person name="Mueller M."/>
        </authorList>
    </citation>
    <scope>NUCLEOTIDE SEQUENCE [LARGE SCALE GENOMIC DNA]</scope>
    <source>
        <strain evidence="2 3">772</strain>
    </source>
</reference>
<protein>
    <submittedName>
        <fullName evidence="2">Putative polyketide hydroxylase</fullName>
    </submittedName>
</protein>
<feature type="region of interest" description="Disordered" evidence="1">
    <location>
        <begin position="1"/>
        <end position="29"/>
    </location>
</feature>
<sequence length="59" mass="6517">MPLHEHVLDSETPQEHGGGKTHQGSAYDENWYRFHSASAHWFPRPPATAQPGNGGLARP</sequence>